<organism evidence="2">
    <name type="scientific">Tanacetum cinerariifolium</name>
    <name type="common">Dalmatian daisy</name>
    <name type="synonym">Chrysanthemum cinerariifolium</name>
    <dbReference type="NCBI Taxonomy" id="118510"/>
    <lineage>
        <taxon>Eukaryota</taxon>
        <taxon>Viridiplantae</taxon>
        <taxon>Streptophyta</taxon>
        <taxon>Embryophyta</taxon>
        <taxon>Tracheophyta</taxon>
        <taxon>Spermatophyta</taxon>
        <taxon>Magnoliopsida</taxon>
        <taxon>eudicotyledons</taxon>
        <taxon>Gunneridae</taxon>
        <taxon>Pentapetalae</taxon>
        <taxon>asterids</taxon>
        <taxon>campanulids</taxon>
        <taxon>Asterales</taxon>
        <taxon>Asteraceae</taxon>
        <taxon>Asteroideae</taxon>
        <taxon>Anthemideae</taxon>
        <taxon>Anthemidinae</taxon>
        <taxon>Tanacetum</taxon>
    </lineage>
</organism>
<dbReference type="AlphaFoldDB" id="A0A6L2JUM3"/>
<feature type="region of interest" description="Disordered" evidence="1">
    <location>
        <begin position="170"/>
        <end position="299"/>
    </location>
</feature>
<feature type="compositionally biased region" description="Low complexity" evidence="1">
    <location>
        <begin position="229"/>
        <end position="241"/>
    </location>
</feature>
<feature type="compositionally biased region" description="Basic and acidic residues" evidence="1">
    <location>
        <begin position="281"/>
        <end position="290"/>
    </location>
</feature>
<reference evidence="2" key="1">
    <citation type="journal article" date="2019" name="Sci. Rep.">
        <title>Draft genome of Tanacetum cinerariifolium, the natural source of mosquito coil.</title>
        <authorList>
            <person name="Yamashiro T."/>
            <person name="Shiraishi A."/>
            <person name="Satake H."/>
            <person name="Nakayama K."/>
        </authorList>
    </citation>
    <scope>NUCLEOTIDE SEQUENCE</scope>
</reference>
<name>A0A6L2JUM3_TANCI</name>
<accession>A0A6L2JUM3</accession>
<protein>
    <submittedName>
        <fullName evidence="2">Uncharacterized protein</fullName>
    </submittedName>
</protein>
<sequence length="747" mass="84335">MAEENLPAPTKSDEQLVPTKAHLPYGKRNLLLDLKKLQKNLIFRISVNILQNTYLFRAFSASSNVPSIYMQQFWNTLTKYDIHRRPESSRHVTGDDFLLGNLKFVPKGEEYDIERAIQVSLESFQAQGQADVAGVAIQEPIRQTVKVILNIGGEQGEDVANTEDLEGKTAEIDEGEAGSDPGKTSNSRPPSEYVHMEEDQARPNPGLSHVALAGPDPEPMHDDFVATIKAPSSSSKQQSAPHSEQPVEDVPIPDDINISDSEDTDTTHLPKIKTRPGRFKPIPEEDRPETTEPDWIIPPNDLPEIKNSWANALANLEGPAFKVVRPFHDNIISLQFQMEECHLVNPKGHRVVPGVSKPLPLGGPSGQVTIQSQFFFNKDLEYLVSGIKERRSALSISKLKTANYLDFRLEELLPSLWIESEREYDISVAHGISHWCFKRKEFYLNRQSSPFDRNTFISYMQILSVDCPKCGNLVDGLYCRHCALLRKKLKEVWFTICDEHKFSQDFLNTSESSNDESNVFNAPQEPIVFNQDPDENSSQSPPQIDHQCCYGCGDLLDGIFCQRCTYEFIKYSVKNLVSNPSEFEDERECDVPVCDDFTTFSNLLFDANEDFSSSDDKSFSDDDISKEIYLNPLFNEEIISIKIDQRHFNVESDLIESLLNQDSSIISSSKINSLLDEFAGELIFLKSIPSRIDEADCDPKEKIRLIEKLLYDNSSPCPSEEINSENSDVVIESFSPSPIPLRIVTPL</sequence>
<proteinExistence type="predicted"/>
<comment type="caution">
    <text evidence="2">The sequence shown here is derived from an EMBL/GenBank/DDBJ whole genome shotgun (WGS) entry which is preliminary data.</text>
</comment>
<evidence type="ECO:0000313" key="2">
    <source>
        <dbReference type="EMBL" id="GEU40781.1"/>
    </source>
</evidence>
<gene>
    <name evidence="2" type="ORF">Tci_012759</name>
</gene>
<evidence type="ECO:0000256" key="1">
    <source>
        <dbReference type="SAM" id="MobiDB-lite"/>
    </source>
</evidence>
<dbReference type="EMBL" id="BKCJ010001349">
    <property type="protein sequence ID" value="GEU40781.1"/>
    <property type="molecule type" value="Genomic_DNA"/>
</dbReference>